<dbReference type="InterPro" id="IPR048444">
    <property type="entry name" value="DNMK"/>
</dbReference>
<feature type="non-terminal residue" evidence="1">
    <location>
        <position position="1"/>
    </location>
</feature>
<name>A0A382Z964_9ZZZZ</name>
<sequence length="167" mass="19139">MGPMGSGKSVVAKILMRLGYKRIRFSTPLKNMLRAIGLTTEHIEGSLKEKPCDLLSGFTPRYCMQTLGANWARETIDPDFWLNLWLVDIKKLELVYKFPKVVSEDCRFPNEAEAIKSMGGEIWEIKRDGYEYEGHSTEMAMMDITPDKIILNNGTIQTLTKWINETM</sequence>
<evidence type="ECO:0008006" key="2">
    <source>
        <dbReference type="Google" id="ProtNLM"/>
    </source>
</evidence>
<accession>A0A382Z964</accession>
<protein>
    <recommendedName>
        <fullName evidence="2">Adenylate kinase</fullName>
    </recommendedName>
</protein>
<dbReference type="SUPFAM" id="SSF52540">
    <property type="entry name" value="P-loop containing nucleoside triphosphate hydrolases"/>
    <property type="match status" value="1"/>
</dbReference>
<reference evidence="1" key="1">
    <citation type="submission" date="2018-05" db="EMBL/GenBank/DDBJ databases">
        <authorList>
            <person name="Lanie J.A."/>
            <person name="Ng W.-L."/>
            <person name="Kazmierczak K.M."/>
            <person name="Andrzejewski T.M."/>
            <person name="Davidsen T.M."/>
            <person name="Wayne K.J."/>
            <person name="Tettelin H."/>
            <person name="Glass J.I."/>
            <person name="Rusch D."/>
            <person name="Podicherti R."/>
            <person name="Tsui H.-C.T."/>
            <person name="Winkler M.E."/>
        </authorList>
    </citation>
    <scope>NUCLEOTIDE SEQUENCE</scope>
</reference>
<feature type="non-terminal residue" evidence="1">
    <location>
        <position position="167"/>
    </location>
</feature>
<organism evidence="1">
    <name type="scientific">marine metagenome</name>
    <dbReference type="NCBI Taxonomy" id="408172"/>
    <lineage>
        <taxon>unclassified sequences</taxon>
        <taxon>metagenomes</taxon>
        <taxon>ecological metagenomes</taxon>
    </lineage>
</organism>
<evidence type="ECO:0000313" key="1">
    <source>
        <dbReference type="EMBL" id="SVD92036.1"/>
    </source>
</evidence>
<dbReference type="Gene3D" id="3.40.50.300">
    <property type="entry name" value="P-loop containing nucleotide triphosphate hydrolases"/>
    <property type="match status" value="1"/>
</dbReference>
<dbReference type="Pfam" id="PF21448">
    <property type="entry name" value="DNMK"/>
    <property type="match status" value="1"/>
</dbReference>
<dbReference type="EMBL" id="UINC01182039">
    <property type="protein sequence ID" value="SVD92036.1"/>
    <property type="molecule type" value="Genomic_DNA"/>
</dbReference>
<gene>
    <name evidence="1" type="ORF">METZ01_LOCUS444890</name>
</gene>
<proteinExistence type="predicted"/>
<dbReference type="AlphaFoldDB" id="A0A382Z964"/>
<dbReference type="InterPro" id="IPR027417">
    <property type="entry name" value="P-loop_NTPase"/>
</dbReference>